<organism evidence="2 3">
    <name type="scientific">Synchytrium endobioticum</name>
    <dbReference type="NCBI Taxonomy" id="286115"/>
    <lineage>
        <taxon>Eukaryota</taxon>
        <taxon>Fungi</taxon>
        <taxon>Fungi incertae sedis</taxon>
        <taxon>Chytridiomycota</taxon>
        <taxon>Chytridiomycota incertae sedis</taxon>
        <taxon>Chytridiomycetes</taxon>
        <taxon>Synchytriales</taxon>
        <taxon>Synchytriaceae</taxon>
        <taxon>Synchytrium</taxon>
    </lineage>
</organism>
<evidence type="ECO:0000256" key="1">
    <source>
        <dbReference type="SAM" id="MobiDB-lite"/>
    </source>
</evidence>
<evidence type="ECO:0000313" key="2">
    <source>
        <dbReference type="EMBL" id="TPX42854.1"/>
    </source>
</evidence>
<dbReference type="VEuPathDB" id="FungiDB:SeMB42_g05783"/>
<dbReference type="Proteomes" id="UP000320475">
    <property type="component" value="Unassembled WGS sequence"/>
</dbReference>
<dbReference type="AlphaFoldDB" id="A0A507CUL3"/>
<accession>A0A507CUL3</accession>
<feature type="compositionally biased region" description="Low complexity" evidence="1">
    <location>
        <begin position="1"/>
        <end position="13"/>
    </location>
</feature>
<name>A0A507CUL3_9FUNG</name>
<protein>
    <submittedName>
        <fullName evidence="2">Uncharacterized protein</fullName>
    </submittedName>
</protein>
<evidence type="ECO:0000313" key="3">
    <source>
        <dbReference type="Proteomes" id="UP000320475"/>
    </source>
</evidence>
<feature type="region of interest" description="Disordered" evidence="1">
    <location>
        <begin position="1"/>
        <end position="36"/>
    </location>
</feature>
<gene>
    <name evidence="2" type="ORF">SeLEV6574_g05371</name>
</gene>
<comment type="caution">
    <text evidence="2">The sequence shown here is derived from an EMBL/GenBank/DDBJ whole genome shotgun (WGS) entry which is preliminary data.</text>
</comment>
<proteinExistence type="predicted"/>
<reference evidence="2 3" key="1">
    <citation type="journal article" date="2019" name="Sci. Rep.">
        <title>Comparative genomics of chytrid fungi reveal insights into the obligate biotrophic and pathogenic lifestyle of Synchytrium endobioticum.</title>
        <authorList>
            <person name="van de Vossenberg B.T.L.H."/>
            <person name="Warris S."/>
            <person name="Nguyen H.D.T."/>
            <person name="van Gent-Pelzer M.P.E."/>
            <person name="Joly D.L."/>
            <person name="van de Geest H.C."/>
            <person name="Bonants P.J.M."/>
            <person name="Smith D.S."/>
            <person name="Levesque C.A."/>
            <person name="van der Lee T.A.J."/>
        </authorList>
    </citation>
    <scope>NUCLEOTIDE SEQUENCE [LARGE SCALE GENOMIC DNA]</scope>
    <source>
        <strain evidence="2 3">LEV6574</strain>
    </source>
</reference>
<sequence length="112" mass="11717">MDGGDSNDAGGSDHPSHDDGSGTGHANDDDTPSEGKDIIARLARNPESSFMFVASKSDDDDYNTGGDEVLSMIASSKSVLQGKDNTGGVEGNTSCEPYSLATFEYMKKYGLV</sequence>
<dbReference type="EMBL" id="QEAM01000250">
    <property type="protein sequence ID" value="TPX42854.1"/>
    <property type="molecule type" value="Genomic_DNA"/>
</dbReference>